<comment type="caution">
    <text evidence="1">The sequence shown here is derived from an EMBL/GenBank/DDBJ whole genome shotgun (WGS) entry which is preliminary data.</text>
</comment>
<evidence type="ECO:0000313" key="1">
    <source>
        <dbReference type="EMBL" id="OPB47688.1"/>
    </source>
</evidence>
<organism evidence="1">
    <name type="scientific">Elizabethkingia anophelis</name>
    <dbReference type="NCBI Taxonomy" id="1117645"/>
    <lineage>
        <taxon>Bacteria</taxon>
        <taxon>Pseudomonadati</taxon>
        <taxon>Bacteroidota</taxon>
        <taxon>Flavobacteriia</taxon>
        <taxon>Flavobacteriales</taxon>
        <taxon>Weeksellaceae</taxon>
        <taxon>Elizabethkingia</taxon>
    </lineage>
</organism>
<dbReference type="InterPro" id="IPR016181">
    <property type="entry name" value="Acyl_CoA_acyltransferase"/>
</dbReference>
<gene>
    <name evidence="1" type="ORF">BAY09_06495</name>
</gene>
<dbReference type="InterPro" id="IPR031165">
    <property type="entry name" value="GNAT_YJDJ"/>
</dbReference>
<keyword evidence="1" id="KW-0808">Transferase</keyword>
<accession>A0A1T3D2V5</accession>
<protein>
    <submittedName>
        <fullName evidence="1">Acetyltransferase</fullName>
    </submittedName>
</protein>
<dbReference type="CDD" id="cd04301">
    <property type="entry name" value="NAT_SF"/>
    <property type="match status" value="1"/>
</dbReference>
<dbReference type="Pfam" id="PF14542">
    <property type="entry name" value="Acetyltransf_CG"/>
    <property type="match status" value="1"/>
</dbReference>
<dbReference type="EMBL" id="MAHS01000012">
    <property type="protein sequence ID" value="OPB47688.1"/>
    <property type="molecule type" value="Genomic_DNA"/>
</dbReference>
<reference evidence="1" key="1">
    <citation type="submission" date="2016-06" db="EMBL/GenBank/DDBJ databases">
        <authorList>
            <person name="Nicholson A.C."/>
        </authorList>
    </citation>
    <scope>NUCLEOTIDE SEQUENCE [LARGE SCALE GENOMIC DNA]</scope>
    <source>
        <strain evidence="1">E6809</strain>
    </source>
</reference>
<dbReference type="AlphaFoldDB" id="A0A1T3D2V5"/>
<name>A0A1T3D2V5_9FLAO</name>
<dbReference type="SUPFAM" id="SSF55729">
    <property type="entry name" value="Acyl-CoA N-acyltransferases (Nat)"/>
    <property type="match status" value="1"/>
</dbReference>
<dbReference type="Gene3D" id="3.40.630.30">
    <property type="match status" value="1"/>
</dbReference>
<dbReference type="GO" id="GO:0016740">
    <property type="term" value="F:transferase activity"/>
    <property type="evidence" value="ECO:0007669"/>
    <property type="project" value="UniProtKB-KW"/>
</dbReference>
<sequence length="101" mass="11659">MLYMENLRFEKVQNQNGGFISAFNQNNEEIGKLTYTIQPEKSILIISYVMVFPKHEGNGYGQMLVGEAISFARENNWKIYPHCSFSRSVLVNMKDVSDVYP</sequence>
<dbReference type="PROSITE" id="PS51729">
    <property type="entry name" value="GNAT_YJDJ"/>
    <property type="match status" value="1"/>
</dbReference>
<proteinExistence type="predicted"/>